<feature type="region of interest" description="Disordered" evidence="2">
    <location>
        <begin position="242"/>
        <end position="283"/>
    </location>
</feature>
<dbReference type="EMBL" id="JALJOS010000012">
    <property type="protein sequence ID" value="KAK9832425.1"/>
    <property type="molecule type" value="Genomic_DNA"/>
</dbReference>
<evidence type="ECO:0000256" key="1">
    <source>
        <dbReference type="PROSITE-ProRule" id="PRU00235"/>
    </source>
</evidence>
<dbReference type="PANTHER" id="PTHR45982">
    <property type="entry name" value="REGULATOR OF CHROMOSOME CONDENSATION"/>
    <property type="match status" value="1"/>
</dbReference>
<dbReference type="Proteomes" id="UP001438707">
    <property type="component" value="Unassembled WGS sequence"/>
</dbReference>
<feature type="compositionally biased region" description="Low complexity" evidence="2">
    <location>
        <begin position="188"/>
        <end position="211"/>
    </location>
</feature>
<feature type="repeat" description="RCC1" evidence="1">
    <location>
        <begin position="329"/>
        <end position="386"/>
    </location>
</feature>
<sequence>MASPCLVQHARQAVREGHRLLSVVAWGRNLEGQCGQADTPVVAEPTEVEGLAGLAVRNVQGGRAHAAAVLETGEVLTWGCGHSGKLGHGGGGSSPAPTRIEALVGRANVRCASLGAHHSLFLDQSGAVWSCGENKEGQCGLGTPLESLAAQRRAEWDMGAMATPSQASQSMGLRGAQEGWGAEGQGGSTTSHSTGWAWAQQQQQQQEQPSQHNSRMAPYMQPYAEHTARQAELEQMRRLMADSQEHAQQQVAEQKATRPGYGPAGQHSSIMPSHTGPLSPGQLATPMRIGQDLHGFLTGSAQHIPAGPGGPVVSVAASRYFSAQVTADGRVWTFGGGFNGELGGAGSSWLSAARPVDGPIAEALQREGGAAHVAAGSTFCACLTASGKVVVWGHVPGDRQPGQARAGVQALQSLPPITHIACGSSHALLSDGERVWAIGRWLSADGAKPMGGSGLRAQEVLDLRGEGVLQLAAGAHSSAAVTGDGRLMMWGKLLAHEHATSLASTYGSKDCEAAVEKWAFSDGMGADLPMHVPGLHNVKGVALGATHATVLLA</sequence>
<feature type="region of interest" description="Disordered" evidence="2">
    <location>
        <begin position="170"/>
        <end position="214"/>
    </location>
</feature>
<reference evidence="3 4" key="1">
    <citation type="journal article" date="2024" name="Nat. Commun.">
        <title>Phylogenomics reveals the evolutionary origins of lichenization in chlorophyte algae.</title>
        <authorList>
            <person name="Puginier C."/>
            <person name="Libourel C."/>
            <person name="Otte J."/>
            <person name="Skaloud P."/>
            <person name="Haon M."/>
            <person name="Grisel S."/>
            <person name="Petersen M."/>
            <person name="Berrin J.G."/>
            <person name="Delaux P.M."/>
            <person name="Dal Grande F."/>
            <person name="Keller J."/>
        </authorList>
    </citation>
    <scope>NUCLEOTIDE SEQUENCE [LARGE SCALE GENOMIC DNA]</scope>
    <source>
        <strain evidence="3 4">SAG 2145</strain>
    </source>
</reference>
<evidence type="ECO:0000313" key="4">
    <source>
        <dbReference type="Proteomes" id="UP001438707"/>
    </source>
</evidence>
<organism evidence="3 4">
    <name type="scientific">Apatococcus lobatus</name>
    <dbReference type="NCBI Taxonomy" id="904363"/>
    <lineage>
        <taxon>Eukaryota</taxon>
        <taxon>Viridiplantae</taxon>
        <taxon>Chlorophyta</taxon>
        <taxon>core chlorophytes</taxon>
        <taxon>Trebouxiophyceae</taxon>
        <taxon>Chlorellales</taxon>
        <taxon>Chlorellaceae</taxon>
        <taxon>Apatococcus</taxon>
    </lineage>
</organism>
<dbReference type="Pfam" id="PF00415">
    <property type="entry name" value="RCC1"/>
    <property type="match status" value="2"/>
</dbReference>
<dbReference type="InterPro" id="IPR000408">
    <property type="entry name" value="Reg_chr_condens"/>
</dbReference>
<comment type="caution">
    <text evidence="3">The sequence shown here is derived from an EMBL/GenBank/DDBJ whole genome shotgun (WGS) entry which is preliminary data.</text>
</comment>
<dbReference type="SUPFAM" id="SSF50985">
    <property type="entry name" value="RCC1/BLIP-II"/>
    <property type="match status" value="2"/>
</dbReference>
<dbReference type="AlphaFoldDB" id="A0AAW1REA8"/>
<evidence type="ECO:0000313" key="3">
    <source>
        <dbReference type="EMBL" id="KAK9832425.1"/>
    </source>
</evidence>
<dbReference type="GO" id="GO:0005085">
    <property type="term" value="F:guanyl-nucleotide exchange factor activity"/>
    <property type="evidence" value="ECO:0007669"/>
    <property type="project" value="TreeGrafter"/>
</dbReference>
<dbReference type="PROSITE" id="PS50012">
    <property type="entry name" value="RCC1_3"/>
    <property type="match status" value="3"/>
</dbReference>
<protein>
    <submittedName>
        <fullName evidence="3">Uncharacterized protein</fullName>
    </submittedName>
</protein>
<dbReference type="PANTHER" id="PTHR45982:SF1">
    <property type="entry name" value="REGULATOR OF CHROMOSOME CONDENSATION"/>
    <property type="match status" value="1"/>
</dbReference>
<evidence type="ECO:0000256" key="2">
    <source>
        <dbReference type="SAM" id="MobiDB-lite"/>
    </source>
</evidence>
<name>A0AAW1REA8_9CHLO</name>
<dbReference type="Gene3D" id="2.130.10.30">
    <property type="entry name" value="Regulator of chromosome condensation 1/beta-lactamase-inhibitor protein II"/>
    <property type="match status" value="3"/>
</dbReference>
<dbReference type="InterPro" id="IPR051553">
    <property type="entry name" value="Ran_GTPase-activating"/>
</dbReference>
<keyword evidence="4" id="KW-1185">Reference proteome</keyword>
<dbReference type="PRINTS" id="PR00633">
    <property type="entry name" value="RCCNDNSATION"/>
</dbReference>
<proteinExistence type="predicted"/>
<accession>A0AAW1REA8</accession>
<feature type="repeat" description="RCC1" evidence="1">
    <location>
        <begin position="21"/>
        <end position="72"/>
    </location>
</feature>
<dbReference type="GO" id="GO:0005737">
    <property type="term" value="C:cytoplasm"/>
    <property type="evidence" value="ECO:0007669"/>
    <property type="project" value="TreeGrafter"/>
</dbReference>
<gene>
    <name evidence="3" type="ORF">WJX74_009767</name>
</gene>
<dbReference type="InterPro" id="IPR009091">
    <property type="entry name" value="RCC1/BLIP-II"/>
</dbReference>
<feature type="repeat" description="RCC1" evidence="1">
    <location>
        <begin position="73"/>
        <end position="125"/>
    </location>
</feature>